<keyword evidence="2" id="KW-0131">Cell cycle</keyword>
<proteinExistence type="inferred from homology"/>
<evidence type="ECO:0000313" key="6">
    <source>
        <dbReference type="RefSeq" id="XP_018115373.2"/>
    </source>
</evidence>
<dbReference type="PANTHER" id="PTHR31545">
    <property type="entry name" value="SEEDY PROTEIN A/C FAMILY MEMBER"/>
    <property type="match status" value="1"/>
</dbReference>
<keyword evidence="4" id="KW-0472">Membrane</keyword>
<feature type="region of interest" description="Disordered" evidence="3">
    <location>
        <begin position="60"/>
        <end position="128"/>
    </location>
</feature>
<protein>
    <submittedName>
        <fullName evidence="6">Speedy protein 1-B-like isoform X1</fullName>
    </submittedName>
</protein>
<dbReference type="GO" id="GO:0019901">
    <property type="term" value="F:protein kinase binding"/>
    <property type="evidence" value="ECO:0000318"/>
    <property type="project" value="GO_Central"/>
</dbReference>
<dbReference type="InterPro" id="IPR020984">
    <property type="entry name" value="Speedy"/>
</dbReference>
<evidence type="ECO:0000256" key="2">
    <source>
        <dbReference type="ARBA" id="ARBA00023306"/>
    </source>
</evidence>
<dbReference type="InterPro" id="IPR052316">
    <property type="entry name" value="Speedy-Ringo_regulator"/>
</dbReference>
<gene>
    <name evidence="6" type="primary">LOC108715031</name>
</gene>
<evidence type="ECO:0000256" key="3">
    <source>
        <dbReference type="SAM" id="MobiDB-lite"/>
    </source>
</evidence>
<dbReference type="KEGG" id="xla:108715031"/>
<accession>A0A8J0V513</accession>
<dbReference type="Pfam" id="PF11357">
    <property type="entry name" value="Spy1"/>
    <property type="match status" value="1"/>
</dbReference>
<evidence type="ECO:0000256" key="4">
    <source>
        <dbReference type="SAM" id="Phobius"/>
    </source>
</evidence>
<reference evidence="6" key="1">
    <citation type="submission" date="2025-08" db="UniProtKB">
        <authorList>
            <consortium name="RefSeq"/>
        </authorList>
    </citation>
    <scope>IDENTIFICATION</scope>
    <source>
        <strain evidence="6">J_2021</strain>
        <tissue evidence="6">Erythrocytes</tissue>
    </source>
</reference>
<dbReference type="RefSeq" id="XP_018115373.2">
    <property type="nucleotide sequence ID" value="XM_018259884.2"/>
</dbReference>
<keyword evidence="4" id="KW-0812">Transmembrane</keyword>
<name>A0A8J0V513_XENLA</name>
<comment type="similarity">
    <text evidence="1">Belongs to the Speedy/Ringo family.</text>
</comment>
<feature type="transmembrane region" description="Helical" evidence="4">
    <location>
        <begin position="15"/>
        <end position="33"/>
    </location>
</feature>
<evidence type="ECO:0000256" key="1">
    <source>
        <dbReference type="ARBA" id="ARBA00010932"/>
    </source>
</evidence>
<dbReference type="GeneID" id="108715031"/>
<sequence length="322" mass="38109">MPYLVPVLAVKMNSAFPNVSFLLISFIITIYQIPRYRNAKIKSLNVEYFHFRQEKKRTYTEALSPDLEESTKKRRTEEASEGPVHTARQEQKRTYTEALSPDLEESKKTRSTEEASESPVDTARPEPASVTSTDFYQLLEHPRISRSLTMDSCRKVTDKYLLAMVKVYFQRAELKKEEYTMLNFFAALLLANEMEDETPFYDLIYPWCLGAEFQVKWQELRSCKLELWRRMGFKALVSRTSCEEAMEDNPTHWVWKRERHHNHGLVIRQHARPRDFFYFRAPNISPAFCSQCAPKPPTPEEVRPDKLPFKLRMKKMWKKEFP</sequence>
<dbReference type="OrthoDB" id="9442170at2759"/>
<keyword evidence="5" id="KW-1185">Reference proteome</keyword>
<dbReference type="Proteomes" id="UP000186698">
    <property type="component" value="Chromosome 4S"/>
</dbReference>
<keyword evidence="4" id="KW-1133">Transmembrane helix</keyword>
<dbReference type="AlphaFoldDB" id="A0A8J0V513"/>
<evidence type="ECO:0000313" key="5">
    <source>
        <dbReference type="Proteomes" id="UP000186698"/>
    </source>
</evidence>
<feature type="compositionally biased region" description="Basic and acidic residues" evidence="3">
    <location>
        <begin position="104"/>
        <end position="113"/>
    </location>
</feature>
<feature type="compositionally biased region" description="Basic and acidic residues" evidence="3">
    <location>
        <begin position="69"/>
        <end position="78"/>
    </location>
</feature>
<dbReference type="PANTHER" id="PTHR31545:SF2">
    <property type="entry name" value="SPEEDY PROTEIN C"/>
    <property type="match status" value="1"/>
</dbReference>
<organism evidence="5 6">
    <name type="scientific">Xenopus laevis</name>
    <name type="common">African clawed frog</name>
    <dbReference type="NCBI Taxonomy" id="8355"/>
    <lineage>
        <taxon>Eukaryota</taxon>
        <taxon>Metazoa</taxon>
        <taxon>Chordata</taxon>
        <taxon>Craniata</taxon>
        <taxon>Vertebrata</taxon>
        <taxon>Euteleostomi</taxon>
        <taxon>Amphibia</taxon>
        <taxon>Batrachia</taxon>
        <taxon>Anura</taxon>
        <taxon>Pipoidea</taxon>
        <taxon>Pipidae</taxon>
        <taxon>Xenopodinae</taxon>
        <taxon>Xenopus</taxon>
        <taxon>Xenopus</taxon>
    </lineage>
</organism>